<name>A0ABS5I6D7_9GAMM</name>
<dbReference type="EMBL" id="JAAIKR010000025">
    <property type="protein sequence ID" value="MBR9729592.1"/>
    <property type="molecule type" value="Genomic_DNA"/>
</dbReference>
<sequence>MQKKLEKYISEFPGQKARVIAKKLGLERAKVSRFLHESDLFIQEDCAWHLIESKTLELDLPDKWITATSFERFLSGSECLFGCNAVNIVISFQEKSSIKLDAGIRLLFLINMLARSGKNVTLNFSRCQQAKGYLNRAGFFDALDEKIIVLPARPKSSTAKVYRGGSNKLVEFAEIHANLKKYDNAIPDVLTNTFIKHSSEEYEVPAYNLFSELCENIVEHSNSPIPGVVAMQVYSNAARPHIQIVISDAGDGLCNTLRPALKKNNTLGKKFDIDKMSDGELLAIAYTRGGLSRKNITSDDCGGLGLFTSGLGIKRYGANLMIRLDTCQVELKFENNRFVIHKEHSNLPKLPGTHIYFQFFIDKTE</sequence>
<dbReference type="Proteomes" id="UP000811844">
    <property type="component" value="Unassembled WGS sequence"/>
</dbReference>
<proteinExistence type="predicted"/>
<organism evidence="1 2">
    <name type="scientific">Shewanella intestini</name>
    <dbReference type="NCBI Taxonomy" id="2017544"/>
    <lineage>
        <taxon>Bacteria</taxon>
        <taxon>Pseudomonadati</taxon>
        <taxon>Pseudomonadota</taxon>
        <taxon>Gammaproteobacteria</taxon>
        <taxon>Alteromonadales</taxon>
        <taxon>Shewanellaceae</taxon>
        <taxon>Shewanella</taxon>
    </lineage>
</organism>
<protein>
    <recommendedName>
        <fullName evidence="3">ATP-binding protein</fullName>
    </recommendedName>
</protein>
<evidence type="ECO:0008006" key="3">
    <source>
        <dbReference type="Google" id="ProtNLM"/>
    </source>
</evidence>
<dbReference type="RefSeq" id="WP_153666212.1">
    <property type="nucleotide sequence ID" value="NZ_JAAIKR010000025.1"/>
</dbReference>
<reference evidence="1 2" key="1">
    <citation type="submission" date="2020-02" db="EMBL/GenBank/DDBJ databases">
        <title>Shewanella WXL01 sp. nov., a marine bacterium isolated from green algae in Luhuitou Fringing Reef (Northern South China Sea).</title>
        <authorList>
            <person name="Wang X."/>
        </authorList>
    </citation>
    <scope>NUCLEOTIDE SEQUENCE [LARGE SCALE GENOMIC DNA]</scope>
    <source>
        <strain evidence="1 2">MCCC 1A01895</strain>
    </source>
</reference>
<accession>A0ABS5I6D7</accession>
<comment type="caution">
    <text evidence="1">The sequence shown here is derived from an EMBL/GenBank/DDBJ whole genome shotgun (WGS) entry which is preliminary data.</text>
</comment>
<keyword evidence="2" id="KW-1185">Reference proteome</keyword>
<evidence type="ECO:0000313" key="1">
    <source>
        <dbReference type="EMBL" id="MBR9729592.1"/>
    </source>
</evidence>
<gene>
    <name evidence="1" type="ORF">G3R48_16605</name>
</gene>
<evidence type="ECO:0000313" key="2">
    <source>
        <dbReference type="Proteomes" id="UP000811844"/>
    </source>
</evidence>